<dbReference type="InterPro" id="IPR036116">
    <property type="entry name" value="FN3_sf"/>
</dbReference>
<feature type="region of interest" description="Disordered" evidence="7">
    <location>
        <begin position="462"/>
        <end position="505"/>
    </location>
</feature>
<reference evidence="11 12" key="1">
    <citation type="journal article" date="2017" name="BMC Microbiol.">
        <title>Comparative genomics of Enterococcus spp. isolated from bovine feces.</title>
        <authorList>
            <person name="Beukers A.G."/>
            <person name="Zaheer R."/>
            <person name="Goji N."/>
            <person name="Amoako K.K."/>
            <person name="Chaves A.V."/>
            <person name="Ward M.P."/>
            <person name="McAllister T.A."/>
        </authorList>
    </citation>
    <scope>NUCLEOTIDE SEQUENCE [LARGE SCALE GENOMIC DNA]</scope>
    <source>
        <strain evidence="11 12">F1129D 143</strain>
    </source>
</reference>
<keyword evidence="1 9" id="KW-0732">Signal</keyword>
<keyword evidence="6" id="KW-0624">Polysaccharide degradation</keyword>
<comment type="caution">
    <text evidence="11">The sequence shown here is derived from an EMBL/GenBank/DDBJ whole genome shotgun (WGS) entry which is preliminary data.</text>
</comment>
<proteinExistence type="predicted"/>
<dbReference type="SMART" id="SM00060">
    <property type="entry name" value="FN3"/>
    <property type="match status" value="3"/>
</dbReference>
<keyword evidence="5" id="KW-0326">Glycosidase</keyword>
<dbReference type="STRING" id="112904.BH747_01890"/>
<dbReference type="SUPFAM" id="SSF49265">
    <property type="entry name" value="Fibronectin type III"/>
    <property type="match status" value="2"/>
</dbReference>
<dbReference type="Pfam" id="PF00041">
    <property type="entry name" value="fn3"/>
    <property type="match status" value="3"/>
</dbReference>
<dbReference type="CDD" id="cd00063">
    <property type="entry name" value="FN3"/>
    <property type="match status" value="3"/>
</dbReference>
<dbReference type="OrthoDB" id="9775889at2"/>
<dbReference type="Gene3D" id="2.60.120.260">
    <property type="entry name" value="Galactose-binding domain-like"/>
    <property type="match status" value="1"/>
</dbReference>
<dbReference type="SUPFAM" id="SSF49785">
    <property type="entry name" value="Galactose-binding domain-like"/>
    <property type="match status" value="1"/>
</dbReference>
<evidence type="ECO:0000256" key="9">
    <source>
        <dbReference type="SAM" id="SignalP"/>
    </source>
</evidence>
<dbReference type="EMBL" id="MJEA01000001">
    <property type="protein sequence ID" value="OQO71606.1"/>
    <property type="molecule type" value="Genomic_DNA"/>
</dbReference>
<dbReference type="PANTHER" id="PTHR13817:SF166">
    <property type="entry name" value="NEURONAL IGCAM-RELATED"/>
    <property type="match status" value="1"/>
</dbReference>
<keyword evidence="8" id="KW-0472">Membrane</keyword>
<organism evidence="11 12">
    <name type="scientific">Enterococcus villorum</name>
    <dbReference type="NCBI Taxonomy" id="112904"/>
    <lineage>
        <taxon>Bacteria</taxon>
        <taxon>Bacillati</taxon>
        <taxon>Bacillota</taxon>
        <taxon>Bacilli</taxon>
        <taxon>Lactobacillales</taxon>
        <taxon>Enterococcaceae</taxon>
        <taxon>Enterococcus</taxon>
    </lineage>
</organism>
<dbReference type="PROSITE" id="PS50853">
    <property type="entry name" value="FN3"/>
    <property type="match status" value="3"/>
</dbReference>
<dbReference type="Proteomes" id="UP000192477">
    <property type="component" value="Unassembled WGS sequence"/>
</dbReference>
<dbReference type="InterPro" id="IPR013783">
    <property type="entry name" value="Ig-like_fold"/>
</dbReference>
<dbReference type="InterPro" id="IPR008979">
    <property type="entry name" value="Galactose-bd-like_sf"/>
</dbReference>
<dbReference type="FunFam" id="2.60.40.10:FF:001114">
    <property type="entry name" value="Chitinase A1"/>
    <property type="match status" value="1"/>
</dbReference>
<feature type="domain" description="Fibronectin type-III" evidence="10">
    <location>
        <begin position="181"/>
        <end position="268"/>
    </location>
</feature>
<evidence type="ECO:0000256" key="6">
    <source>
        <dbReference type="ARBA" id="ARBA00023326"/>
    </source>
</evidence>
<dbReference type="InterPro" id="IPR050964">
    <property type="entry name" value="Striated_Muscle_Regulatory"/>
</dbReference>
<feature type="chain" id="PRO_5013365802" evidence="9">
    <location>
        <begin position="26"/>
        <end position="545"/>
    </location>
</feature>
<keyword evidence="4" id="KW-0119">Carbohydrate metabolism</keyword>
<evidence type="ECO:0000256" key="1">
    <source>
        <dbReference type="ARBA" id="ARBA00022729"/>
    </source>
</evidence>
<evidence type="ECO:0000256" key="7">
    <source>
        <dbReference type="SAM" id="MobiDB-lite"/>
    </source>
</evidence>
<dbReference type="InterPro" id="IPR003961">
    <property type="entry name" value="FN3_dom"/>
</dbReference>
<evidence type="ECO:0000256" key="3">
    <source>
        <dbReference type="ARBA" id="ARBA00022801"/>
    </source>
</evidence>
<evidence type="ECO:0000313" key="11">
    <source>
        <dbReference type="EMBL" id="OQO71606.1"/>
    </source>
</evidence>
<evidence type="ECO:0000256" key="2">
    <source>
        <dbReference type="ARBA" id="ARBA00022737"/>
    </source>
</evidence>
<feature type="signal peptide" evidence="9">
    <location>
        <begin position="1"/>
        <end position="25"/>
    </location>
</feature>
<keyword evidence="2" id="KW-0677">Repeat</keyword>
<dbReference type="GO" id="GO:0000272">
    <property type="term" value="P:polysaccharide catabolic process"/>
    <property type="evidence" value="ECO:0007669"/>
    <property type="project" value="UniProtKB-KW"/>
</dbReference>
<sequence length="545" mass="60158">MKVCSKLIKLLVIGFLFFKPVMAIAVDQSFVSLAEKAEDVIIKNGEFNDGLNDWVVSNPDANNPSLVTDETGNNYVKATNGESILQYVQLKPNMTYKFTYYVIGTPGFPALVEFGTLNHDEGYQPLKEEKHEEETWKQHEFTFTTPEEENTYVIRFASTGNGTAYFDNIQATSLDLEAPTAPLHLKVESVTTDSVSLSWEPSTDNVGVIGYLIYRDQEEVGQVDGDTLTYINEGLTADTEYTYEVRAVDQAGNKSEASNAVKARTSVAEDTEAPTAPLNLKVTGVTTDSVSLSWEPSTDNVGVTGYLIYRDQEEIGQVDSDTLTYINECLTADTEYTYKVRAVDQAGNKSEASNAVMARTSVDKELTVPMPPTALRAAKVMEDKVVLMWDAPSDPLKISTYQIYRNGLPVGEVKGETFTYTDTGLTENTRYYYTVKAKNTIGNLSKDSNSIEVLTSKKIETFSSKEQTTSASSDNTKDQTTNNLKPKNEKTSNSATDNTNKKMTTTLPLTGSKVSPIIQMLGIIIVGFVGWIILRTLKNRKKNGI</sequence>
<evidence type="ECO:0000256" key="5">
    <source>
        <dbReference type="ARBA" id="ARBA00023295"/>
    </source>
</evidence>
<dbReference type="Gene3D" id="2.60.40.10">
    <property type="entry name" value="Immunoglobulins"/>
    <property type="match status" value="3"/>
</dbReference>
<gene>
    <name evidence="11" type="ORF">BH747_01890</name>
</gene>
<feature type="domain" description="Fibronectin type-III" evidence="10">
    <location>
        <begin position="276"/>
        <end position="363"/>
    </location>
</feature>
<name>A0A1V8YH25_9ENTE</name>
<evidence type="ECO:0000313" key="12">
    <source>
        <dbReference type="Proteomes" id="UP000192477"/>
    </source>
</evidence>
<evidence type="ECO:0000256" key="8">
    <source>
        <dbReference type="SAM" id="Phobius"/>
    </source>
</evidence>
<dbReference type="RefSeq" id="WP_081181901.1">
    <property type="nucleotide sequence ID" value="NZ_MJEA01000001.1"/>
</dbReference>
<dbReference type="AlphaFoldDB" id="A0A1V8YH25"/>
<keyword evidence="8" id="KW-0812">Transmembrane</keyword>
<accession>A0A1V8YH25</accession>
<dbReference type="PANTHER" id="PTHR13817">
    <property type="entry name" value="TITIN"/>
    <property type="match status" value="1"/>
</dbReference>
<evidence type="ECO:0000259" key="10">
    <source>
        <dbReference type="PROSITE" id="PS50853"/>
    </source>
</evidence>
<protein>
    <submittedName>
        <fullName evidence="11">Chitin-binding protein</fullName>
    </submittedName>
</protein>
<evidence type="ECO:0000256" key="4">
    <source>
        <dbReference type="ARBA" id="ARBA00023277"/>
    </source>
</evidence>
<dbReference type="GO" id="GO:0016798">
    <property type="term" value="F:hydrolase activity, acting on glycosyl bonds"/>
    <property type="evidence" value="ECO:0007669"/>
    <property type="project" value="UniProtKB-KW"/>
</dbReference>
<keyword evidence="8" id="KW-1133">Transmembrane helix</keyword>
<keyword evidence="3" id="KW-0378">Hydrolase</keyword>
<feature type="transmembrane region" description="Helical" evidence="8">
    <location>
        <begin position="517"/>
        <end position="534"/>
    </location>
</feature>
<feature type="domain" description="Fibronectin type-III" evidence="10">
    <location>
        <begin position="371"/>
        <end position="458"/>
    </location>
</feature>